<evidence type="ECO:0000256" key="8">
    <source>
        <dbReference type="SAM" id="Phobius"/>
    </source>
</evidence>
<evidence type="ECO:0000256" key="4">
    <source>
        <dbReference type="ARBA" id="ARBA00022475"/>
    </source>
</evidence>
<feature type="transmembrane region" description="Helical" evidence="8">
    <location>
        <begin position="548"/>
        <end position="573"/>
    </location>
</feature>
<evidence type="ECO:0000313" key="10">
    <source>
        <dbReference type="Proteomes" id="UP001554567"/>
    </source>
</evidence>
<evidence type="ECO:0000256" key="3">
    <source>
        <dbReference type="ARBA" id="ARBA00022448"/>
    </source>
</evidence>
<proteinExistence type="inferred from homology"/>
<reference evidence="9 10" key="1">
    <citation type="submission" date="2024-07" db="EMBL/GenBank/DDBJ databases">
        <authorList>
            <person name="Dulla G.F.J."/>
            <person name="Delorm J.G."/>
        </authorList>
    </citation>
    <scope>NUCLEOTIDE SEQUENCE [LARGE SCALE GENOMIC DNA]</scope>
    <source>
        <strain evidence="9 10">JGD 233</strain>
    </source>
</reference>
<feature type="transmembrane region" description="Helical" evidence="8">
    <location>
        <begin position="175"/>
        <end position="197"/>
    </location>
</feature>
<dbReference type="PANTHER" id="PTHR30472:SF37">
    <property type="entry name" value="FE(3+) DICITRATE TRANSPORT SYSTEM PERMEASE PROTEIN FECD-RELATED"/>
    <property type="match status" value="1"/>
</dbReference>
<evidence type="ECO:0000256" key="5">
    <source>
        <dbReference type="ARBA" id="ARBA00022692"/>
    </source>
</evidence>
<dbReference type="Pfam" id="PF01032">
    <property type="entry name" value="FecCD"/>
    <property type="match status" value="2"/>
</dbReference>
<feature type="transmembrane region" description="Helical" evidence="8">
    <location>
        <begin position="612"/>
        <end position="632"/>
    </location>
</feature>
<organism evidence="9 10">
    <name type="scientific">Erwinia papayae</name>
    <dbReference type="NCBI Taxonomy" id="206499"/>
    <lineage>
        <taxon>Bacteria</taxon>
        <taxon>Pseudomonadati</taxon>
        <taxon>Pseudomonadota</taxon>
        <taxon>Gammaproteobacteria</taxon>
        <taxon>Enterobacterales</taxon>
        <taxon>Erwiniaceae</taxon>
        <taxon>Erwinia</taxon>
    </lineage>
</organism>
<feature type="transmembrane region" description="Helical" evidence="8">
    <location>
        <begin position="498"/>
        <end position="519"/>
    </location>
</feature>
<keyword evidence="6 8" id="KW-1133">Transmembrane helix</keyword>
<keyword evidence="4" id="KW-1003">Cell membrane</keyword>
<dbReference type="PANTHER" id="PTHR30472">
    <property type="entry name" value="FERRIC ENTEROBACTIN TRANSPORT SYSTEM PERMEASE PROTEIN"/>
    <property type="match status" value="1"/>
</dbReference>
<dbReference type="InterPro" id="IPR000522">
    <property type="entry name" value="ABC_transptr_permease_BtuC"/>
</dbReference>
<comment type="caution">
    <text evidence="9">The sequence shown here is derived from an EMBL/GenBank/DDBJ whole genome shotgun (WGS) entry which is preliminary data.</text>
</comment>
<dbReference type="Proteomes" id="UP001554567">
    <property type="component" value="Unassembled WGS sequence"/>
</dbReference>
<dbReference type="CDD" id="cd06550">
    <property type="entry name" value="TM_ABC_iron-siderophores_like"/>
    <property type="match status" value="2"/>
</dbReference>
<feature type="transmembrane region" description="Helical" evidence="8">
    <location>
        <begin position="459"/>
        <end position="478"/>
    </location>
</feature>
<keyword evidence="5 8" id="KW-0812">Transmembrane</keyword>
<feature type="transmembrane region" description="Helical" evidence="8">
    <location>
        <begin position="293"/>
        <end position="312"/>
    </location>
</feature>
<evidence type="ECO:0000313" key="9">
    <source>
        <dbReference type="EMBL" id="MEW5289059.1"/>
    </source>
</evidence>
<evidence type="ECO:0000256" key="2">
    <source>
        <dbReference type="ARBA" id="ARBA00007935"/>
    </source>
</evidence>
<keyword evidence="3" id="KW-0813">Transport</keyword>
<dbReference type="NCBIfam" id="NF007866">
    <property type="entry name" value="PRK10577.1-2"/>
    <property type="match status" value="1"/>
</dbReference>
<sequence>MRSATAAVILLLCFAAALACVAFNYFALVARYPSSLATLLLDQSFLPRVLVSLLCGAGLALAGLLFQQVLQNPLAEPGTLGVAAGANLAMSAALVFAPGLLALGLPVLALSGSAIAVLLLMKLTAGHRFAPLSVILVGMVLSLYGNALNTLLVLFNHDYLSDLFSWQAGALTQSGWRSSIVLALALCAALIFSLLLVRPLAVLSLSEQQASALGISVLKVRIAALSVAVVLSAIITSEVGIISFIGLAAPAIVRASGIRRFLHQLIATVLTGAVMLTLVDQLALRFSPAAGDIPTGAVTALLSAPLLLVLLLRQRVTGSPVVQPAAPAVTRFNTRQLGILLLLLALALPASLWLNREPPGALTSHLLAWRWPRMTGALCAGIMLACAGVLIQRLTGNVMASPELTGISSGAALAVLLTVLFTPLPMAAMLPSAIAGSIIAMLLLLVFGARSRFNPQKVVLIGLSLTSLAGALNMLLMLSGDPRALMLLNWSTGSTAGINAEMAIEALIAAVVLCPLALLMQRWLQLLGLGQLTAQSLGIHLSRTNLLVLLLISLLTAAGTLLVGPLSFIGLLAPQCARSLGVRALRHQLCAAAPIGGTLMVLADWLGRNIAWPWPVSAGLLTAFIGAPWFLWQFSRTVSRQASWKE</sequence>
<feature type="transmembrane region" description="Helical" evidence="8">
    <location>
        <begin position="133"/>
        <end position="155"/>
    </location>
</feature>
<feature type="transmembrane region" description="Helical" evidence="8">
    <location>
        <begin position="374"/>
        <end position="392"/>
    </location>
</feature>
<dbReference type="PROSITE" id="PS51257">
    <property type="entry name" value="PROKAR_LIPOPROTEIN"/>
    <property type="match status" value="1"/>
</dbReference>
<accession>A0ABV3MZS4</accession>
<name>A0ABV3MZS4_9GAMM</name>
<comment type="similarity">
    <text evidence="2">Belongs to the binding-protein-dependent transport system permease family. FecCD subfamily.</text>
</comment>
<dbReference type="EMBL" id="JBFKZN010000004">
    <property type="protein sequence ID" value="MEW5289059.1"/>
    <property type="molecule type" value="Genomic_DNA"/>
</dbReference>
<dbReference type="InterPro" id="IPR037294">
    <property type="entry name" value="ABC_BtuC-like"/>
</dbReference>
<dbReference type="Gene3D" id="1.10.3470.10">
    <property type="entry name" value="ABC transporter involved in vitamin B12 uptake, BtuC"/>
    <property type="match status" value="2"/>
</dbReference>
<feature type="transmembrane region" description="Helical" evidence="8">
    <location>
        <begin position="428"/>
        <end position="447"/>
    </location>
</feature>
<gene>
    <name evidence="9" type="primary">fhuB</name>
    <name evidence="9" type="ORF">ABW286_07680</name>
</gene>
<feature type="transmembrane region" description="Helical" evidence="8">
    <location>
        <begin position="45"/>
        <end position="66"/>
    </location>
</feature>
<protein>
    <submittedName>
        <fullName evidence="9">Fe(3+)-hydroxamate ABC transporter permease FhuB</fullName>
    </submittedName>
</protein>
<feature type="transmembrane region" description="Helical" evidence="8">
    <location>
        <begin position="103"/>
        <end position="121"/>
    </location>
</feature>
<evidence type="ECO:0000256" key="1">
    <source>
        <dbReference type="ARBA" id="ARBA00004651"/>
    </source>
</evidence>
<keyword evidence="10" id="KW-1185">Reference proteome</keyword>
<dbReference type="RefSeq" id="WP_367167127.1">
    <property type="nucleotide sequence ID" value="NZ_JBFKZN010000004.1"/>
</dbReference>
<evidence type="ECO:0000256" key="6">
    <source>
        <dbReference type="ARBA" id="ARBA00022989"/>
    </source>
</evidence>
<feature type="transmembrane region" description="Helical" evidence="8">
    <location>
        <begin position="337"/>
        <end position="354"/>
    </location>
</feature>
<keyword evidence="7 8" id="KW-0472">Membrane</keyword>
<feature type="transmembrane region" description="Helical" evidence="8">
    <location>
        <begin position="265"/>
        <end position="287"/>
    </location>
</feature>
<evidence type="ECO:0000256" key="7">
    <source>
        <dbReference type="ARBA" id="ARBA00023136"/>
    </source>
</evidence>
<comment type="subcellular location">
    <subcellularLocation>
        <location evidence="1">Cell membrane</location>
        <topology evidence="1">Multi-pass membrane protein</topology>
    </subcellularLocation>
</comment>
<feature type="transmembrane region" description="Helical" evidence="8">
    <location>
        <begin position="404"/>
        <end position="422"/>
    </location>
</feature>
<dbReference type="SUPFAM" id="SSF81345">
    <property type="entry name" value="ABC transporter involved in vitamin B12 uptake, BtuC"/>
    <property type="match status" value="2"/>
</dbReference>